<organism evidence="1 2">
    <name type="scientific">Caballeronia udeis</name>
    <dbReference type="NCBI Taxonomy" id="1232866"/>
    <lineage>
        <taxon>Bacteria</taxon>
        <taxon>Pseudomonadati</taxon>
        <taxon>Pseudomonadota</taxon>
        <taxon>Betaproteobacteria</taxon>
        <taxon>Burkholderiales</taxon>
        <taxon>Burkholderiaceae</taxon>
        <taxon>Caballeronia</taxon>
    </lineage>
</organism>
<gene>
    <name evidence="1" type="ORF">AWB69_05335</name>
</gene>
<reference evidence="1 2" key="1">
    <citation type="submission" date="2016-01" db="EMBL/GenBank/DDBJ databases">
        <authorList>
            <person name="Oliw E.H."/>
        </authorList>
    </citation>
    <scope>NUCLEOTIDE SEQUENCE [LARGE SCALE GENOMIC DNA]</scope>
    <source>
        <strain evidence="1">LMG 27134</strain>
    </source>
</reference>
<proteinExistence type="predicted"/>
<dbReference type="EMBL" id="FCOK02000041">
    <property type="protein sequence ID" value="SAL51843.1"/>
    <property type="molecule type" value="Genomic_DNA"/>
</dbReference>
<dbReference type="AlphaFoldDB" id="A0A158I667"/>
<dbReference type="SUPFAM" id="SSF53474">
    <property type="entry name" value="alpha/beta-Hydrolases"/>
    <property type="match status" value="1"/>
</dbReference>
<dbReference type="InterPro" id="IPR029058">
    <property type="entry name" value="AB_hydrolase_fold"/>
</dbReference>
<protein>
    <recommendedName>
        <fullName evidence="3">Alpha/beta hydrolase</fullName>
    </recommendedName>
</protein>
<evidence type="ECO:0000313" key="1">
    <source>
        <dbReference type="EMBL" id="SAL51843.1"/>
    </source>
</evidence>
<dbReference type="Gene3D" id="3.40.50.1820">
    <property type="entry name" value="alpha/beta hydrolase"/>
    <property type="match status" value="1"/>
</dbReference>
<sequence>MGASRALGVYVEQTARLIANNAAGMVIADYGHFSPEEAPDTFLDAIEPFLRPLDSH</sequence>
<name>A0A158I667_9BURK</name>
<evidence type="ECO:0008006" key="3">
    <source>
        <dbReference type="Google" id="ProtNLM"/>
    </source>
</evidence>
<accession>A0A158I667</accession>
<evidence type="ECO:0000313" key="2">
    <source>
        <dbReference type="Proteomes" id="UP000054683"/>
    </source>
</evidence>
<dbReference type="Proteomes" id="UP000054683">
    <property type="component" value="Unassembled WGS sequence"/>
</dbReference>